<dbReference type="AlphaFoldDB" id="A0A841HH41"/>
<keyword evidence="3" id="KW-1185">Reference proteome</keyword>
<comment type="caution">
    <text evidence="2">The sequence shown here is derived from an EMBL/GenBank/DDBJ whole genome shotgun (WGS) entry which is preliminary data.</text>
</comment>
<feature type="region of interest" description="Disordered" evidence="1">
    <location>
        <begin position="1"/>
        <end position="23"/>
    </location>
</feature>
<name>A0A841HH41_9GAMM</name>
<dbReference type="EMBL" id="JACHHZ010000001">
    <property type="protein sequence ID" value="MBB6092247.1"/>
    <property type="molecule type" value="Genomic_DNA"/>
</dbReference>
<feature type="compositionally biased region" description="Polar residues" evidence="1">
    <location>
        <begin position="1"/>
        <end position="10"/>
    </location>
</feature>
<proteinExistence type="predicted"/>
<sequence length="127" mass="13657">MAKPQSTTGTRARKVRRNGNGQTVVADAIGTGAQPEAVEPVSLQEAIDTERGRLSQAESMLGCLHAALMSAEQENRHQPGSADVLAMALRLIKDAIHRLDAACLEPLIRALRSGALPRRRRSAGVRR</sequence>
<accession>A0A841HH41</accession>
<dbReference type="Proteomes" id="UP000588068">
    <property type="component" value="Unassembled WGS sequence"/>
</dbReference>
<evidence type="ECO:0000256" key="1">
    <source>
        <dbReference type="SAM" id="MobiDB-lite"/>
    </source>
</evidence>
<evidence type="ECO:0000313" key="3">
    <source>
        <dbReference type="Proteomes" id="UP000588068"/>
    </source>
</evidence>
<organism evidence="2 3">
    <name type="scientific">Povalibacter uvarum</name>
    <dbReference type="NCBI Taxonomy" id="732238"/>
    <lineage>
        <taxon>Bacteria</taxon>
        <taxon>Pseudomonadati</taxon>
        <taxon>Pseudomonadota</taxon>
        <taxon>Gammaproteobacteria</taxon>
        <taxon>Steroidobacterales</taxon>
        <taxon>Steroidobacteraceae</taxon>
        <taxon>Povalibacter</taxon>
    </lineage>
</organism>
<gene>
    <name evidence="2" type="ORF">HNQ60_001093</name>
</gene>
<reference evidence="2 3" key="1">
    <citation type="submission" date="2020-08" db="EMBL/GenBank/DDBJ databases">
        <title>Genomic Encyclopedia of Type Strains, Phase IV (KMG-IV): sequencing the most valuable type-strain genomes for metagenomic binning, comparative biology and taxonomic classification.</title>
        <authorList>
            <person name="Goeker M."/>
        </authorList>
    </citation>
    <scope>NUCLEOTIDE SEQUENCE [LARGE SCALE GENOMIC DNA]</scope>
    <source>
        <strain evidence="2 3">DSM 26723</strain>
    </source>
</reference>
<dbReference type="RefSeq" id="WP_184329988.1">
    <property type="nucleotide sequence ID" value="NZ_JACHHZ010000001.1"/>
</dbReference>
<evidence type="ECO:0000313" key="2">
    <source>
        <dbReference type="EMBL" id="MBB6092247.1"/>
    </source>
</evidence>
<protein>
    <submittedName>
        <fullName evidence="2">Uncharacterized protein</fullName>
    </submittedName>
</protein>